<dbReference type="AlphaFoldDB" id="A0A2A3ZPR0"/>
<dbReference type="Pfam" id="PF11185">
    <property type="entry name" value="DUF2971"/>
    <property type="match status" value="1"/>
</dbReference>
<dbReference type="Proteomes" id="UP000217881">
    <property type="component" value="Unassembled WGS sequence"/>
</dbReference>
<sequence length="315" mass="35658">MDPYLKSSEQRSKASSESEEMATEVVDPPKILWHYTTASGLLGILREGAIRATGLSYLNDITEGKYLRGLMREPIEHLTSKDDLPGIEKLFESAYRRFGAACFCPDGDLLSQWRGYSGGGGFAIGFKSQLLRQFWEGESWQGFLRPVEYSSSTSFLRAVVDAREVTEEYHRVFPGGINSLRKDKEGKRVIYESEFEDMKGDIAKLFQKIEYLAFNGALHKDEHFSEEREWRLLTFIDSKTQDDEFAPDVGVGRQGLTIYRRIAFQSSFESSPICEIRTGPGLDDESQVRAMEVLLDNLGYEGVRISASRVPLRIG</sequence>
<gene>
    <name evidence="2" type="ORF">CIK59_12150</name>
</gene>
<evidence type="ECO:0000256" key="1">
    <source>
        <dbReference type="SAM" id="MobiDB-lite"/>
    </source>
</evidence>
<protein>
    <recommendedName>
        <fullName evidence="4">DUF2971 domain-containing protein</fullName>
    </recommendedName>
</protein>
<dbReference type="InterPro" id="IPR021352">
    <property type="entry name" value="DUF2971"/>
</dbReference>
<proteinExistence type="predicted"/>
<evidence type="ECO:0000313" key="3">
    <source>
        <dbReference type="Proteomes" id="UP000217881"/>
    </source>
</evidence>
<accession>A0A2A3ZPR0</accession>
<organism evidence="2 3">
    <name type="scientific">Brevibacterium aurantiacum</name>
    <dbReference type="NCBI Taxonomy" id="273384"/>
    <lineage>
        <taxon>Bacteria</taxon>
        <taxon>Bacillati</taxon>
        <taxon>Actinomycetota</taxon>
        <taxon>Actinomycetes</taxon>
        <taxon>Micrococcales</taxon>
        <taxon>Brevibacteriaceae</taxon>
        <taxon>Brevibacterium</taxon>
    </lineage>
</organism>
<reference evidence="2 3" key="1">
    <citation type="journal article" date="2017" name="Elife">
        <title>Extensive horizontal gene transfer in cheese-associated bacteria.</title>
        <authorList>
            <person name="Bonham K.S."/>
            <person name="Wolfe B.E."/>
            <person name="Dutton R.J."/>
        </authorList>
    </citation>
    <scope>NUCLEOTIDE SEQUENCE [LARGE SCALE GENOMIC DNA]</scope>
    <source>
        <strain evidence="2 3">738_8</strain>
    </source>
</reference>
<name>A0A2A3ZPR0_BREAU</name>
<dbReference type="EMBL" id="NRHA01000013">
    <property type="protein sequence ID" value="PCC53461.1"/>
    <property type="molecule type" value="Genomic_DNA"/>
</dbReference>
<feature type="region of interest" description="Disordered" evidence="1">
    <location>
        <begin position="1"/>
        <end position="22"/>
    </location>
</feature>
<comment type="caution">
    <text evidence="2">The sequence shown here is derived from an EMBL/GenBank/DDBJ whole genome shotgun (WGS) entry which is preliminary data.</text>
</comment>
<evidence type="ECO:0008006" key="4">
    <source>
        <dbReference type="Google" id="ProtNLM"/>
    </source>
</evidence>
<evidence type="ECO:0000313" key="2">
    <source>
        <dbReference type="EMBL" id="PCC53461.1"/>
    </source>
</evidence>